<dbReference type="InterPro" id="IPR052935">
    <property type="entry name" value="Mg2+_PAP"/>
</dbReference>
<name>A0A9P7K9E7_9AGAR</name>
<dbReference type="Proteomes" id="UP000775547">
    <property type="component" value="Unassembled WGS sequence"/>
</dbReference>
<keyword evidence="4" id="KW-1185">Reference proteome</keyword>
<proteinExistence type="predicted"/>
<comment type="caution">
    <text evidence="3">The sequence shown here is derived from an EMBL/GenBank/DDBJ whole genome shotgun (WGS) entry which is preliminary data.</text>
</comment>
<feature type="compositionally biased region" description="Low complexity" evidence="1">
    <location>
        <begin position="186"/>
        <end position="202"/>
    </location>
</feature>
<feature type="region of interest" description="Disordered" evidence="1">
    <location>
        <begin position="664"/>
        <end position="685"/>
    </location>
</feature>
<evidence type="ECO:0000313" key="4">
    <source>
        <dbReference type="Proteomes" id="UP000775547"/>
    </source>
</evidence>
<dbReference type="EMBL" id="JABCKV010000211">
    <property type="protein sequence ID" value="KAG5642163.1"/>
    <property type="molecule type" value="Genomic_DNA"/>
</dbReference>
<reference evidence="3" key="2">
    <citation type="submission" date="2021-10" db="EMBL/GenBank/DDBJ databases">
        <title>Phylogenomics reveals ancestral predisposition of the termite-cultivated fungus Termitomyces towards a domesticated lifestyle.</title>
        <authorList>
            <person name="Auxier B."/>
            <person name="Grum-Grzhimaylo A."/>
            <person name="Cardenas M.E."/>
            <person name="Lodge J.D."/>
            <person name="Laessoe T."/>
            <person name="Pedersen O."/>
            <person name="Smith M.E."/>
            <person name="Kuyper T.W."/>
            <person name="Franco-Molano E.A."/>
            <person name="Baroni T.J."/>
            <person name="Aanen D.K."/>
        </authorList>
    </citation>
    <scope>NUCLEOTIDE SEQUENCE</scope>
    <source>
        <strain evidence="3">AP01</strain>
        <tissue evidence="3">Mycelium</tissue>
    </source>
</reference>
<reference evidence="3" key="1">
    <citation type="submission" date="2020-07" db="EMBL/GenBank/DDBJ databases">
        <authorList>
            <person name="Nieuwenhuis M."/>
            <person name="Van De Peppel L.J.J."/>
        </authorList>
    </citation>
    <scope>NUCLEOTIDE SEQUENCE</scope>
    <source>
        <strain evidence="3">AP01</strain>
        <tissue evidence="3">Mycelium</tissue>
    </source>
</reference>
<evidence type="ECO:0000259" key="2">
    <source>
        <dbReference type="Pfam" id="PF09949"/>
    </source>
</evidence>
<feature type="region of interest" description="Disordered" evidence="1">
    <location>
        <begin position="28"/>
        <end position="48"/>
    </location>
</feature>
<dbReference type="AlphaFoldDB" id="A0A9P7K9E7"/>
<dbReference type="GO" id="GO:0030479">
    <property type="term" value="C:actin cortical patch"/>
    <property type="evidence" value="ECO:0007669"/>
    <property type="project" value="TreeGrafter"/>
</dbReference>
<dbReference type="OrthoDB" id="2117591at2759"/>
<gene>
    <name evidence="3" type="ORF">DXG03_003547</name>
</gene>
<dbReference type="Pfam" id="PF09949">
    <property type="entry name" value="APP1_cat"/>
    <property type="match status" value="1"/>
</dbReference>
<protein>
    <recommendedName>
        <fullName evidence="2">Phosphatidate phosphatase APP1 catalytic domain-containing protein</fullName>
    </recommendedName>
</protein>
<evidence type="ECO:0000256" key="1">
    <source>
        <dbReference type="SAM" id="MobiDB-lite"/>
    </source>
</evidence>
<feature type="domain" description="Phosphatidate phosphatase APP1 catalytic" evidence="2">
    <location>
        <begin position="340"/>
        <end position="491"/>
    </location>
</feature>
<dbReference type="PANTHER" id="PTHR28208:SF3">
    <property type="entry name" value="PHOSPHATIDATE PHOSPHATASE APP1"/>
    <property type="match status" value="1"/>
</dbReference>
<accession>A0A9P7K9E7</accession>
<feature type="compositionally biased region" description="Basic and acidic residues" evidence="1">
    <location>
        <begin position="665"/>
        <end position="675"/>
    </location>
</feature>
<dbReference type="GO" id="GO:0008195">
    <property type="term" value="F:phosphatidate phosphatase activity"/>
    <property type="evidence" value="ECO:0007669"/>
    <property type="project" value="InterPro"/>
</dbReference>
<evidence type="ECO:0000313" key="3">
    <source>
        <dbReference type="EMBL" id="KAG5642163.1"/>
    </source>
</evidence>
<organism evidence="3 4">
    <name type="scientific">Asterophora parasitica</name>
    <dbReference type="NCBI Taxonomy" id="117018"/>
    <lineage>
        <taxon>Eukaryota</taxon>
        <taxon>Fungi</taxon>
        <taxon>Dikarya</taxon>
        <taxon>Basidiomycota</taxon>
        <taxon>Agaricomycotina</taxon>
        <taxon>Agaricomycetes</taxon>
        <taxon>Agaricomycetidae</taxon>
        <taxon>Agaricales</taxon>
        <taxon>Tricholomatineae</taxon>
        <taxon>Lyophyllaceae</taxon>
        <taxon>Asterophora</taxon>
    </lineage>
</organism>
<sequence length="685" mass="75312">MSDKMPSSWRSLASASSRISSFKDYLHQPHSRGIGTRSTTPRAEEDQRRTWREWAGDKIKLTRGISDGPGGTETVNLFPGWAARRYRKIGSLDEAFEVEVFVSGFAISYRSAETASRSQRAFIRLAKGFAALPKITADALEPEEPLLRLTPSTEELLAQKQLPPRPTEITEDYEINELERQFQRASTGRSRGSLRSSSVDSDSTLDEPVAASNPVTALSADALRKLHANLESRLQPFWSSGLSSRTIRLSLYASRADEAQYGPVAAQDVVTAADGSFQANFVVGWEDLCQHPGALHIAFGDHLQEHDLLVAAQLLSPVDQEYPSPEPTTEIHIPITHSPIRVISDIDDTVKLSNVLGGARTVFHNVFVKDLEENIIPGMGEWYSDMWSRGVRFHYVSNGPFALLPVLSEFLQVSRLPLGSIKLKSYAGRSIFNGLLSAPAARKRAGVVEVLDAFPESRFFLIGDTGEQDLELYADLARERPIQILAVFVRDVDTGEPIDDPTGWKALGASGTYGNSFVPAGNNSTDDTPRPRRTLSDLLAKASPVVTPKVLSSRNVQSQGYEYFTPSALSTEPESISPLNTNFDALKLPPAPSSAGTRHIYDSDASVMSKSSVTSVNSQSSKLPEAERRRQALQMRVYVARTQMPGHVPLRVFREASECVEAEEILDRDQVRGEDEPQSTAGSEN</sequence>
<feature type="region of interest" description="Disordered" evidence="1">
    <location>
        <begin position="182"/>
        <end position="210"/>
    </location>
</feature>
<dbReference type="InterPro" id="IPR019236">
    <property type="entry name" value="APP1_cat"/>
</dbReference>
<dbReference type="PANTHER" id="PTHR28208">
    <property type="entry name" value="PHOSPHATIDATE PHOSPHATASE APP1"/>
    <property type="match status" value="1"/>
</dbReference>